<dbReference type="EMBL" id="CAJNOT010001012">
    <property type="protein sequence ID" value="CAF1128136.1"/>
    <property type="molecule type" value="Genomic_DNA"/>
</dbReference>
<dbReference type="AlphaFoldDB" id="A0A814R208"/>
<accession>A0A814R208</accession>
<dbReference type="Proteomes" id="UP000663864">
    <property type="component" value="Unassembled WGS sequence"/>
</dbReference>
<comment type="caution">
    <text evidence="2">The sequence shown here is derived from an EMBL/GenBank/DDBJ whole genome shotgun (WGS) entry which is preliminary data.</text>
</comment>
<name>A0A814R208_9BILA</name>
<evidence type="ECO:0000256" key="1">
    <source>
        <dbReference type="SAM" id="MobiDB-lite"/>
    </source>
</evidence>
<feature type="region of interest" description="Disordered" evidence="1">
    <location>
        <begin position="42"/>
        <end position="66"/>
    </location>
</feature>
<gene>
    <name evidence="2" type="ORF">ZHD862_LOCUS18991</name>
</gene>
<protein>
    <submittedName>
        <fullName evidence="2">Uncharacterized protein</fullName>
    </submittedName>
</protein>
<reference evidence="2" key="1">
    <citation type="submission" date="2021-02" db="EMBL/GenBank/DDBJ databases">
        <authorList>
            <person name="Nowell W R."/>
        </authorList>
    </citation>
    <scope>NUCLEOTIDE SEQUENCE</scope>
</reference>
<sequence length="129" mass="14235">MTAYQRLDSKKNKIMNYLLFVSCLFAVCLAATYGQFFPTSTGRPTHHHTASTHRHTATTHRTTGTTPTSALSCVCSCCSGFRCQPVFLRSFADTTCVTEACRDKCKVFEPEYCDHAVLGVNDAYCAMLG</sequence>
<evidence type="ECO:0000313" key="2">
    <source>
        <dbReference type="EMBL" id="CAF1128136.1"/>
    </source>
</evidence>
<evidence type="ECO:0000313" key="3">
    <source>
        <dbReference type="Proteomes" id="UP000663864"/>
    </source>
</evidence>
<proteinExistence type="predicted"/>
<organism evidence="2 3">
    <name type="scientific">Rotaria sordida</name>
    <dbReference type="NCBI Taxonomy" id="392033"/>
    <lineage>
        <taxon>Eukaryota</taxon>
        <taxon>Metazoa</taxon>
        <taxon>Spiralia</taxon>
        <taxon>Gnathifera</taxon>
        <taxon>Rotifera</taxon>
        <taxon>Eurotatoria</taxon>
        <taxon>Bdelloidea</taxon>
        <taxon>Philodinida</taxon>
        <taxon>Philodinidae</taxon>
        <taxon>Rotaria</taxon>
    </lineage>
</organism>
<feature type="compositionally biased region" description="Basic residues" evidence="1">
    <location>
        <begin position="44"/>
        <end position="58"/>
    </location>
</feature>